<dbReference type="AlphaFoldDB" id="A0A1I0D5V7"/>
<evidence type="ECO:0000313" key="2">
    <source>
        <dbReference type="Proteomes" id="UP000182332"/>
    </source>
</evidence>
<proteinExistence type="predicted"/>
<evidence type="ECO:0000313" key="1">
    <source>
        <dbReference type="EMBL" id="SET27407.1"/>
    </source>
</evidence>
<organism evidence="1 2">
    <name type="scientific">Pseudomonas graminis</name>
    <dbReference type="NCBI Taxonomy" id="158627"/>
    <lineage>
        <taxon>Bacteria</taxon>
        <taxon>Pseudomonadati</taxon>
        <taxon>Pseudomonadota</taxon>
        <taxon>Gammaproteobacteria</taxon>
        <taxon>Pseudomonadales</taxon>
        <taxon>Pseudomonadaceae</taxon>
        <taxon>Pseudomonas</taxon>
    </lineage>
</organism>
<protein>
    <submittedName>
        <fullName evidence="1">Uncharacterized protein</fullName>
    </submittedName>
</protein>
<sequence length="37" mass="4370">MGSLTHIVLYCDGQLLIDENNEFAELRTRLYELCMQH</sequence>
<name>A0A1I0D5V7_9PSED</name>
<dbReference type="EMBL" id="FOHW01000009">
    <property type="protein sequence ID" value="SET27407.1"/>
    <property type="molecule type" value="Genomic_DNA"/>
</dbReference>
<dbReference type="Proteomes" id="UP000182332">
    <property type="component" value="Unassembled WGS sequence"/>
</dbReference>
<gene>
    <name evidence="1" type="ORF">SAMN05216197_109139</name>
</gene>
<accession>A0A1I0D5V7</accession>
<reference evidence="1 2" key="1">
    <citation type="submission" date="2016-10" db="EMBL/GenBank/DDBJ databases">
        <authorList>
            <person name="de Groot N.N."/>
        </authorList>
    </citation>
    <scope>NUCLEOTIDE SEQUENCE [LARGE SCALE GENOMIC DNA]</scope>
    <source>
        <strain evidence="1 2">DSM 11363</strain>
    </source>
</reference>